<keyword evidence="4 7" id="KW-0347">Helicase</keyword>
<dbReference type="InterPro" id="IPR050079">
    <property type="entry name" value="DEAD_box_RNA_helicase"/>
</dbReference>
<dbReference type="Pfam" id="PF00271">
    <property type="entry name" value="Helicase_C"/>
    <property type="match status" value="1"/>
</dbReference>
<evidence type="ECO:0000256" key="4">
    <source>
        <dbReference type="ARBA" id="ARBA00022806"/>
    </source>
</evidence>
<dbReference type="SMART" id="SM00487">
    <property type="entry name" value="DEXDc"/>
    <property type="match status" value="1"/>
</dbReference>
<evidence type="ECO:0000256" key="6">
    <source>
        <dbReference type="ARBA" id="ARBA00022884"/>
    </source>
</evidence>
<dbReference type="PANTHER" id="PTHR47959">
    <property type="entry name" value="ATP-DEPENDENT RNA HELICASE RHLE-RELATED"/>
    <property type="match status" value="1"/>
</dbReference>
<keyword evidence="2 7" id="KW-0547">Nucleotide-binding</keyword>
<dbReference type="GO" id="GO:0005829">
    <property type="term" value="C:cytosol"/>
    <property type="evidence" value="ECO:0007669"/>
    <property type="project" value="TreeGrafter"/>
</dbReference>
<keyword evidence="13" id="KW-1185">Reference proteome</keyword>
<dbReference type="InterPro" id="IPR044742">
    <property type="entry name" value="DEAD/DEAH_RhlB"/>
</dbReference>
<dbReference type="PROSITE" id="PS51192">
    <property type="entry name" value="HELICASE_ATP_BIND_1"/>
    <property type="match status" value="1"/>
</dbReference>
<dbReference type="HAMAP" id="MF_00661">
    <property type="entry name" value="DEAD_helicase_RhlB"/>
    <property type="match status" value="1"/>
</dbReference>
<dbReference type="PROSITE" id="PS51195">
    <property type="entry name" value="Q_MOTIF"/>
    <property type="match status" value="1"/>
</dbReference>
<feature type="domain" description="DEAD-box RNA helicase Q" evidence="11">
    <location>
        <begin position="10"/>
        <end position="38"/>
    </location>
</feature>
<dbReference type="GO" id="GO:0016787">
    <property type="term" value="F:hydrolase activity"/>
    <property type="evidence" value="ECO:0007669"/>
    <property type="project" value="UniProtKB-KW"/>
</dbReference>
<keyword evidence="3 7" id="KW-0378">Hydrolase</keyword>
<dbReference type="InterPro" id="IPR001650">
    <property type="entry name" value="Helicase_C-like"/>
</dbReference>
<dbReference type="Gene3D" id="3.40.50.300">
    <property type="entry name" value="P-loop containing nucleotide triphosphate hydrolases"/>
    <property type="match status" value="2"/>
</dbReference>
<keyword evidence="1 7" id="KW-0963">Cytoplasm</keyword>
<evidence type="ECO:0000256" key="2">
    <source>
        <dbReference type="ARBA" id="ARBA00022741"/>
    </source>
</evidence>
<evidence type="ECO:0000313" key="13">
    <source>
        <dbReference type="Proteomes" id="UP001155500"/>
    </source>
</evidence>
<comment type="caution">
    <text evidence="12">The sequence shown here is derived from an EMBL/GenBank/DDBJ whole genome shotgun (WGS) entry which is preliminary data.</text>
</comment>
<dbReference type="PROSITE" id="PS00039">
    <property type="entry name" value="DEAD_ATP_HELICASE"/>
    <property type="match status" value="1"/>
</dbReference>
<gene>
    <name evidence="7" type="primary">rhlB</name>
    <name evidence="12" type="ORF">A6A20_09000</name>
</gene>
<dbReference type="Proteomes" id="UP001155500">
    <property type="component" value="Unassembled WGS sequence"/>
</dbReference>
<dbReference type="SMART" id="SM00490">
    <property type="entry name" value="HELICc"/>
    <property type="match status" value="1"/>
</dbReference>
<comment type="catalytic activity">
    <reaction evidence="7">
        <text>ATP + H2O = ADP + phosphate + H(+)</text>
        <dbReference type="Rhea" id="RHEA:13065"/>
        <dbReference type="ChEBI" id="CHEBI:15377"/>
        <dbReference type="ChEBI" id="CHEBI:15378"/>
        <dbReference type="ChEBI" id="CHEBI:30616"/>
        <dbReference type="ChEBI" id="CHEBI:43474"/>
        <dbReference type="ChEBI" id="CHEBI:456216"/>
        <dbReference type="EC" id="3.6.4.13"/>
    </reaction>
</comment>
<comment type="subunit">
    <text evidence="7">Component of the RNA degradosome, which is a multiprotein complex involved in RNA processing and mRNA degradation.</text>
</comment>
<evidence type="ECO:0000256" key="7">
    <source>
        <dbReference type="HAMAP-Rule" id="MF_00661"/>
    </source>
</evidence>
<dbReference type="GO" id="GO:0006401">
    <property type="term" value="P:RNA catabolic process"/>
    <property type="evidence" value="ECO:0007669"/>
    <property type="project" value="UniProtKB-UniRule"/>
</dbReference>
<feature type="domain" description="Helicase C-terminal" evidence="10">
    <location>
        <begin position="241"/>
        <end position="388"/>
    </location>
</feature>
<dbReference type="GO" id="GO:0005524">
    <property type="term" value="F:ATP binding"/>
    <property type="evidence" value="ECO:0007669"/>
    <property type="project" value="UniProtKB-UniRule"/>
</dbReference>
<dbReference type="InterPro" id="IPR014014">
    <property type="entry name" value="RNA_helicase_DEAD_Q_motif"/>
</dbReference>
<dbReference type="InterPro" id="IPR000629">
    <property type="entry name" value="RNA-helicase_DEAD-box_CS"/>
</dbReference>
<keyword evidence="5 7" id="KW-0067">ATP-binding</keyword>
<feature type="short sequence motif" description="Q motif" evidence="8">
    <location>
        <begin position="10"/>
        <end position="38"/>
    </location>
</feature>
<evidence type="ECO:0000259" key="9">
    <source>
        <dbReference type="PROSITE" id="PS51192"/>
    </source>
</evidence>
<dbReference type="InterPro" id="IPR023554">
    <property type="entry name" value="RNA_helicase_ATP-dep_RhlB"/>
</dbReference>
<comment type="similarity">
    <text evidence="7">Belongs to the DEAD box helicase family. RhlB subfamily.</text>
</comment>
<dbReference type="NCBIfam" id="NF003419">
    <property type="entry name" value="PRK04837.1"/>
    <property type="match status" value="1"/>
</dbReference>
<evidence type="ECO:0000313" key="12">
    <source>
        <dbReference type="EMBL" id="MDG6895757.1"/>
    </source>
</evidence>
<accession>A0A9X4PCQ6</accession>
<dbReference type="RefSeq" id="WP_279573128.1">
    <property type="nucleotide sequence ID" value="NZ_LWID01000001.1"/>
</dbReference>
<dbReference type="InterPro" id="IPR011545">
    <property type="entry name" value="DEAD/DEAH_box_helicase_dom"/>
</dbReference>
<name>A0A9X4PCQ6_9PAST</name>
<dbReference type="EC" id="3.6.4.13" evidence="7"/>
<dbReference type="EMBL" id="LWID01000001">
    <property type="protein sequence ID" value="MDG6895757.1"/>
    <property type="molecule type" value="Genomic_DNA"/>
</dbReference>
<dbReference type="InterPro" id="IPR014001">
    <property type="entry name" value="Helicase_ATP-bd"/>
</dbReference>
<evidence type="ECO:0000259" key="10">
    <source>
        <dbReference type="PROSITE" id="PS51194"/>
    </source>
</evidence>
<evidence type="ECO:0000259" key="11">
    <source>
        <dbReference type="PROSITE" id="PS51195"/>
    </source>
</evidence>
<dbReference type="CDD" id="cd18787">
    <property type="entry name" value="SF2_C_DEAD"/>
    <property type="match status" value="1"/>
</dbReference>
<dbReference type="GO" id="GO:0003723">
    <property type="term" value="F:RNA binding"/>
    <property type="evidence" value="ECO:0007669"/>
    <property type="project" value="UniProtKB-UniRule"/>
</dbReference>
<evidence type="ECO:0000256" key="8">
    <source>
        <dbReference type="PROSITE-ProRule" id="PRU00552"/>
    </source>
</evidence>
<evidence type="ECO:0000256" key="3">
    <source>
        <dbReference type="ARBA" id="ARBA00022801"/>
    </source>
</evidence>
<dbReference type="SUPFAM" id="SSF52540">
    <property type="entry name" value="P-loop containing nucleoside triphosphate hydrolases"/>
    <property type="match status" value="1"/>
</dbReference>
<organism evidence="12 13">
    <name type="scientific">Volucribacter amazonae</name>
    <dbReference type="NCBI Taxonomy" id="256731"/>
    <lineage>
        <taxon>Bacteria</taxon>
        <taxon>Pseudomonadati</taxon>
        <taxon>Pseudomonadota</taxon>
        <taxon>Gammaproteobacteria</taxon>
        <taxon>Pasteurellales</taxon>
        <taxon>Pasteurellaceae</taxon>
        <taxon>Volucribacter</taxon>
    </lineage>
</organism>
<comment type="function">
    <text evidence="7">DEAD-box RNA helicase involved in RNA degradation. Has RNA-dependent ATPase activity and unwinds double-stranded RNA.</text>
</comment>
<dbReference type="GO" id="GO:0003724">
    <property type="term" value="F:RNA helicase activity"/>
    <property type="evidence" value="ECO:0007669"/>
    <property type="project" value="UniProtKB-UniRule"/>
</dbReference>
<protein>
    <recommendedName>
        <fullName evidence="7">ATP-dependent RNA helicase RhlB</fullName>
        <ecNumber evidence="7">3.6.4.13</ecNumber>
    </recommendedName>
</protein>
<feature type="domain" description="Helicase ATP-binding" evidence="9">
    <location>
        <begin position="41"/>
        <end position="217"/>
    </location>
</feature>
<dbReference type="FunFam" id="3.40.50.300:FF:000312">
    <property type="entry name" value="ATP-dependent RNA helicase RhlB"/>
    <property type="match status" value="1"/>
</dbReference>
<dbReference type="InterPro" id="IPR027417">
    <property type="entry name" value="P-loop_NTPase"/>
</dbReference>
<keyword evidence="6 7" id="KW-0694">RNA-binding</keyword>
<comment type="subcellular location">
    <subcellularLocation>
        <location evidence="7">Cytoplasm</location>
    </subcellularLocation>
</comment>
<proteinExistence type="inferred from homology"/>
<dbReference type="PROSITE" id="PS51194">
    <property type="entry name" value="HELICASE_CTER"/>
    <property type="match status" value="1"/>
</dbReference>
<dbReference type="AlphaFoldDB" id="A0A9X4PCQ6"/>
<sequence length="423" mass="48054">MQQHQHLTQQGFADLPIHPKVLRALQANGFDYCTPIQARSLPYSLQGRDIAGQAQTGTGKTLAFLIATFHHLLQYPRNSAGQPRALILAPTRELAVQIEQDAKLLVQYTGLTTALAYGGDGYDKQIQAIERGVDVLIGTTGRLIDYYKQGIIRLDDVQVVVLDEADRMFDLGFIRDIRYLMRRCPAPCERLTMLFSATLSYKVRELAFEDMNDPQYLEIEPTQKTGHRIKEELFYPSDQDKMALLLTLIEEEWPDRCIIFANTKQRCEEIWGYLAADQHRVGLLTGDVAQKKRLSLLKQFSEGKLDILVATDVAARGLHIADVTHVFNYDLPDDCEDYVHRIGRTGRAGESGVSISFACEQYAMNLPAIEQYIGHRIAVSQYDPEALRQDLPRPWRRKNSLKTHRTFHRSAKPSYLGKGKFKS</sequence>
<dbReference type="PANTHER" id="PTHR47959:SF10">
    <property type="entry name" value="ATP-DEPENDENT RNA HELICASE RHLB"/>
    <property type="match status" value="1"/>
</dbReference>
<dbReference type="CDD" id="cd00268">
    <property type="entry name" value="DEADc"/>
    <property type="match status" value="1"/>
</dbReference>
<dbReference type="Pfam" id="PF00270">
    <property type="entry name" value="DEAD"/>
    <property type="match status" value="1"/>
</dbReference>
<evidence type="ECO:0000256" key="1">
    <source>
        <dbReference type="ARBA" id="ARBA00022490"/>
    </source>
</evidence>
<reference evidence="12" key="1">
    <citation type="submission" date="2016-03" db="EMBL/GenBank/DDBJ databases">
        <title>Co-evolution between Pasteurellaceae and their hosts.</title>
        <authorList>
            <person name="Hansen M.J."/>
            <person name="Bojesen A.M."/>
            <person name="Planet P."/>
        </authorList>
    </citation>
    <scope>NUCLEOTIDE SEQUENCE</scope>
    <source>
        <strain evidence="12">146/S8/89</strain>
    </source>
</reference>
<evidence type="ECO:0000256" key="5">
    <source>
        <dbReference type="ARBA" id="ARBA00022840"/>
    </source>
</evidence>